<proteinExistence type="predicted"/>
<dbReference type="Gene3D" id="3.40.50.2000">
    <property type="entry name" value="Glycogen Phosphorylase B"/>
    <property type="match status" value="2"/>
</dbReference>
<dbReference type="CDD" id="cd03789">
    <property type="entry name" value="GT9_LPS_heptosyltransferase"/>
    <property type="match status" value="1"/>
</dbReference>
<dbReference type="GO" id="GO:0005829">
    <property type="term" value="C:cytosol"/>
    <property type="evidence" value="ECO:0007669"/>
    <property type="project" value="TreeGrafter"/>
</dbReference>
<dbReference type="AlphaFoldDB" id="A0A382T078"/>
<feature type="non-terminal residue" evidence="3">
    <location>
        <position position="266"/>
    </location>
</feature>
<dbReference type="PANTHER" id="PTHR30160:SF15">
    <property type="entry name" value="GLYCOSYLTRANSFERASE HI_0523-RELATED"/>
    <property type="match status" value="1"/>
</dbReference>
<dbReference type="InterPro" id="IPR051199">
    <property type="entry name" value="LPS_LOS_Heptosyltrfase"/>
</dbReference>
<protein>
    <submittedName>
        <fullName evidence="3">Uncharacterized protein</fullName>
    </submittedName>
</protein>
<dbReference type="EMBL" id="UINC01132876">
    <property type="protein sequence ID" value="SVD15456.1"/>
    <property type="molecule type" value="Genomic_DNA"/>
</dbReference>
<evidence type="ECO:0000256" key="2">
    <source>
        <dbReference type="ARBA" id="ARBA00022679"/>
    </source>
</evidence>
<dbReference type="Pfam" id="PF01075">
    <property type="entry name" value="Glyco_transf_9"/>
    <property type="match status" value="1"/>
</dbReference>
<name>A0A382T078_9ZZZZ</name>
<sequence>MKLSPEHHRILLVRTDRIGDTLLTIPAVIALRQQFPDAFIAFLCQPYTEPMVQRISGINQVLTYEKEGKHKGWRGLELLSRELSSYRFDSTVVFFPCVSLLWALWRAGIPRRIGTGFRWYSFLFTDRVMEHRKECLKHEADYNLNLLSNLLGNTKPVPKFDFNEDHELSDNWKKLQNQYGVGPNYAIVHAGSGKSAPNLSLDQYRILIEKLLRENKWQVLLTGSTAEAEINQHFMEKIPGDEIVNFTGKLSLVQLMECIRNARLLI</sequence>
<dbReference type="PANTHER" id="PTHR30160">
    <property type="entry name" value="TETRAACYLDISACCHARIDE 4'-KINASE-RELATED"/>
    <property type="match status" value="1"/>
</dbReference>
<keyword evidence="2" id="KW-0808">Transferase</keyword>
<dbReference type="SUPFAM" id="SSF53756">
    <property type="entry name" value="UDP-Glycosyltransferase/glycogen phosphorylase"/>
    <property type="match status" value="1"/>
</dbReference>
<evidence type="ECO:0000256" key="1">
    <source>
        <dbReference type="ARBA" id="ARBA00022676"/>
    </source>
</evidence>
<accession>A0A382T078</accession>
<reference evidence="3" key="1">
    <citation type="submission" date="2018-05" db="EMBL/GenBank/DDBJ databases">
        <authorList>
            <person name="Lanie J.A."/>
            <person name="Ng W.-L."/>
            <person name="Kazmierczak K.M."/>
            <person name="Andrzejewski T.M."/>
            <person name="Davidsen T.M."/>
            <person name="Wayne K.J."/>
            <person name="Tettelin H."/>
            <person name="Glass J.I."/>
            <person name="Rusch D."/>
            <person name="Podicherti R."/>
            <person name="Tsui H.-C.T."/>
            <person name="Winkler M.E."/>
        </authorList>
    </citation>
    <scope>NUCLEOTIDE SEQUENCE</scope>
</reference>
<dbReference type="GO" id="GO:0008713">
    <property type="term" value="F:ADP-heptose-lipopolysaccharide heptosyltransferase activity"/>
    <property type="evidence" value="ECO:0007669"/>
    <property type="project" value="TreeGrafter"/>
</dbReference>
<gene>
    <name evidence="3" type="ORF">METZ01_LOCUS368310</name>
</gene>
<dbReference type="GO" id="GO:0009244">
    <property type="term" value="P:lipopolysaccharide core region biosynthetic process"/>
    <property type="evidence" value="ECO:0007669"/>
    <property type="project" value="TreeGrafter"/>
</dbReference>
<evidence type="ECO:0000313" key="3">
    <source>
        <dbReference type="EMBL" id="SVD15456.1"/>
    </source>
</evidence>
<dbReference type="InterPro" id="IPR002201">
    <property type="entry name" value="Glyco_trans_9"/>
</dbReference>
<organism evidence="3">
    <name type="scientific">marine metagenome</name>
    <dbReference type="NCBI Taxonomy" id="408172"/>
    <lineage>
        <taxon>unclassified sequences</taxon>
        <taxon>metagenomes</taxon>
        <taxon>ecological metagenomes</taxon>
    </lineage>
</organism>
<keyword evidence="1" id="KW-0328">Glycosyltransferase</keyword>